<proteinExistence type="predicted"/>
<keyword evidence="4" id="KW-1185">Reference proteome</keyword>
<accession>A0A1C4W5C5</accession>
<feature type="compositionally biased region" description="Basic and acidic residues" evidence="1">
    <location>
        <begin position="1"/>
        <end position="11"/>
    </location>
</feature>
<keyword evidence="2" id="KW-0812">Transmembrane</keyword>
<keyword evidence="2" id="KW-0472">Membrane</keyword>
<dbReference type="AlphaFoldDB" id="A0A1C4W5C5"/>
<feature type="compositionally biased region" description="Pro residues" evidence="1">
    <location>
        <begin position="431"/>
        <end position="448"/>
    </location>
</feature>
<evidence type="ECO:0000313" key="3">
    <source>
        <dbReference type="EMBL" id="SCE91383.1"/>
    </source>
</evidence>
<feature type="compositionally biased region" description="Basic and acidic residues" evidence="1">
    <location>
        <begin position="548"/>
        <end position="570"/>
    </location>
</feature>
<feature type="compositionally biased region" description="Low complexity" evidence="1">
    <location>
        <begin position="464"/>
        <end position="476"/>
    </location>
</feature>
<feature type="compositionally biased region" description="Pro residues" evidence="1">
    <location>
        <begin position="167"/>
        <end position="181"/>
    </location>
</feature>
<feature type="compositionally biased region" description="Polar residues" evidence="1">
    <location>
        <begin position="290"/>
        <end position="301"/>
    </location>
</feature>
<feature type="compositionally biased region" description="Basic and acidic residues" evidence="1">
    <location>
        <begin position="701"/>
        <end position="710"/>
    </location>
</feature>
<feature type="compositionally biased region" description="Low complexity" evidence="1">
    <location>
        <begin position="54"/>
        <end position="65"/>
    </location>
</feature>
<organism evidence="3 4">
    <name type="scientific">Micromonospora echinospora</name>
    <name type="common">Micromonospora purpurea</name>
    <dbReference type="NCBI Taxonomy" id="1877"/>
    <lineage>
        <taxon>Bacteria</taxon>
        <taxon>Bacillati</taxon>
        <taxon>Actinomycetota</taxon>
        <taxon>Actinomycetes</taxon>
        <taxon>Micromonosporales</taxon>
        <taxon>Micromonosporaceae</taxon>
        <taxon>Micromonospora</taxon>
    </lineage>
</organism>
<reference evidence="4" key="1">
    <citation type="submission" date="2016-06" db="EMBL/GenBank/DDBJ databases">
        <authorList>
            <person name="Varghese N."/>
            <person name="Submissions Spin"/>
        </authorList>
    </citation>
    <scope>NUCLEOTIDE SEQUENCE [LARGE SCALE GENOMIC DNA]</scope>
    <source>
        <strain evidence="4">DSM 43816</strain>
    </source>
</reference>
<dbReference type="EMBL" id="LT607413">
    <property type="protein sequence ID" value="SCE91383.1"/>
    <property type="molecule type" value="Genomic_DNA"/>
</dbReference>
<protein>
    <submittedName>
        <fullName evidence="3">Uncharacterized protein</fullName>
    </submittedName>
</protein>
<feature type="compositionally biased region" description="Basic and acidic residues" evidence="1">
    <location>
        <begin position="646"/>
        <end position="658"/>
    </location>
</feature>
<sequence>MTSEGPHHPGQEPDQVSPGAGGSAPYGDRSAQQENGYGTAAPDLGWAPPPPAARPNSPAPAWSAPGEAPPTVGWKAPGEAQPGPWGPPAGSGQPWGGPAGQPQPGTWNPQADQQQPTTAWAAVPQTPPRGESPQQGGAQPGWGAQGESAPQNWPGPGAPQQSWPAPDEQPPARSPQQPAPWGPAGDQPPTAWSPQGTPPPANWGPQNEQPAGWGAPGDQPQQDDWGGRAPGPQQGEQAPAARGAASVRPPADPQPAWGAAPAPHPGGQQPQPWSPADEQPPTAAWGAASVPQQAEPQQSGWDSPGDQPRPTEAWPPAEPPAPPARATASVGRADVPAWGAGVARPGDDAVPARPVVPDGEPWSADEVWGKAGSDPAPAEPAGPGWEPSRAENPPAYQPAPGPGISPANAVPLPPQEARVPGASLAASPPADYAPPAPFAPPADQPPYGEPAGRESGYDAQPVDGWGAEAAQAGAQGIPHPRTSPESIGGDAGGSVSASASVPVSNRVAPPADQALQQPSMPAPQPRVYGRPARSADGPDQAEHGGQPEPHRFGPDGDTGGRFDGEPESRFDAAPGRFDGAADPRFDGGQNSRFDAGPGDRFDAGHGERFDGGAGNRFDGGPADRFDGGPGDRFDGPGRFDTGPGPRFDEHDQRHDRPGFGDASASAASAPVPQPALPPFPPGVPTFNDPMSNQRPVNGTKPHGEPARSGDRYGGAAAPVSPGAMGHDPGHGSADATRGFPAAFPAPGDQPDRPLWDLGDSPQGDQGRFDAFKPEAAESKPAEPPTPKVRNGRVLLAVLTAAVLILVVPLGALWALGKLGGSDEPAFNPAVGSCVKQAGEGAVAADCGDQGAFKIVSRVDDKAKCTDATQPRVELPGNSPTRVLCLGPAT</sequence>
<feature type="region of interest" description="Disordered" evidence="1">
    <location>
        <begin position="1"/>
        <end position="768"/>
    </location>
</feature>
<keyword evidence="2" id="KW-1133">Transmembrane helix</keyword>
<evidence type="ECO:0000256" key="1">
    <source>
        <dbReference type="SAM" id="MobiDB-lite"/>
    </source>
</evidence>
<dbReference type="RefSeq" id="WP_088981289.1">
    <property type="nucleotide sequence ID" value="NZ_LT607413.1"/>
</dbReference>
<dbReference type="Proteomes" id="UP000198253">
    <property type="component" value="Chromosome I"/>
</dbReference>
<feature type="compositionally biased region" description="Low complexity" evidence="1">
    <location>
        <begin position="493"/>
        <end position="511"/>
    </location>
</feature>
<feature type="compositionally biased region" description="Low complexity" evidence="1">
    <location>
        <begin position="76"/>
        <end position="92"/>
    </location>
</feature>
<feature type="compositionally biased region" description="Pro residues" evidence="1">
    <location>
        <begin position="671"/>
        <end position="683"/>
    </location>
</feature>
<feature type="compositionally biased region" description="Basic and acidic residues" evidence="1">
    <location>
        <begin position="621"/>
        <end position="637"/>
    </location>
</feature>
<dbReference type="InParanoid" id="A0A1C4W5C5"/>
<feature type="compositionally biased region" description="Low complexity" evidence="1">
    <location>
        <begin position="659"/>
        <end position="670"/>
    </location>
</feature>
<evidence type="ECO:0000256" key="2">
    <source>
        <dbReference type="SAM" id="Phobius"/>
    </source>
</evidence>
<evidence type="ECO:0000313" key="4">
    <source>
        <dbReference type="Proteomes" id="UP000198253"/>
    </source>
</evidence>
<feature type="compositionally biased region" description="Polar residues" evidence="1">
    <location>
        <begin position="106"/>
        <end position="118"/>
    </location>
</feature>
<feature type="transmembrane region" description="Helical" evidence="2">
    <location>
        <begin position="793"/>
        <end position="815"/>
    </location>
</feature>
<name>A0A1C4W5C5_MICEC</name>
<feature type="compositionally biased region" description="Basic and acidic residues" evidence="1">
    <location>
        <begin position="597"/>
        <end position="610"/>
    </location>
</feature>
<gene>
    <name evidence="3" type="ORF">GA0070618_1872</name>
</gene>
<feature type="compositionally biased region" description="Low complexity" evidence="1">
    <location>
        <begin position="375"/>
        <end position="387"/>
    </location>
</feature>
<dbReference type="OrthoDB" id="3354134at2"/>
<feature type="compositionally biased region" description="Low complexity" evidence="1">
    <location>
        <begin position="254"/>
        <end position="276"/>
    </location>
</feature>